<dbReference type="Gene3D" id="3.80.10.10">
    <property type="entry name" value="Ribonuclease Inhibitor"/>
    <property type="match status" value="1"/>
</dbReference>
<evidence type="ECO:0000313" key="3">
    <source>
        <dbReference type="Proteomes" id="UP000308197"/>
    </source>
</evidence>
<feature type="domain" description="F-box" evidence="1">
    <location>
        <begin position="27"/>
        <end position="75"/>
    </location>
</feature>
<dbReference type="InterPro" id="IPR001810">
    <property type="entry name" value="F-box_dom"/>
</dbReference>
<dbReference type="Gene3D" id="1.20.1280.50">
    <property type="match status" value="1"/>
</dbReference>
<proteinExistence type="predicted"/>
<reference evidence="2 3" key="1">
    <citation type="journal article" date="2019" name="Nat. Ecol. Evol.">
        <title>Megaphylogeny resolves global patterns of mushroom evolution.</title>
        <authorList>
            <person name="Varga T."/>
            <person name="Krizsan K."/>
            <person name="Foldi C."/>
            <person name="Dima B."/>
            <person name="Sanchez-Garcia M."/>
            <person name="Sanchez-Ramirez S."/>
            <person name="Szollosi G.J."/>
            <person name="Szarkandi J.G."/>
            <person name="Papp V."/>
            <person name="Albert L."/>
            <person name="Andreopoulos W."/>
            <person name="Angelini C."/>
            <person name="Antonin V."/>
            <person name="Barry K.W."/>
            <person name="Bougher N.L."/>
            <person name="Buchanan P."/>
            <person name="Buyck B."/>
            <person name="Bense V."/>
            <person name="Catcheside P."/>
            <person name="Chovatia M."/>
            <person name="Cooper J."/>
            <person name="Damon W."/>
            <person name="Desjardin D."/>
            <person name="Finy P."/>
            <person name="Geml J."/>
            <person name="Haridas S."/>
            <person name="Hughes K."/>
            <person name="Justo A."/>
            <person name="Karasinski D."/>
            <person name="Kautmanova I."/>
            <person name="Kiss B."/>
            <person name="Kocsube S."/>
            <person name="Kotiranta H."/>
            <person name="LaButti K.M."/>
            <person name="Lechner B.E."/>
            <person name="Liimatainen K."/>
            <person name="Lipzen A."/>
            <person name="Lukacs Z."/>
            <person name="Mihaltcheva S."/>
            <person name="Morgado L.N."/>
            <person name="Niskanen T."/>
            <person name="Noordeloos M.E."/>
            <person name="Ohm R.A."/>
            <person name="Ortiz-Santana B."/>
            <person name="Ovrebo C."/>
            <person name="Racz N."/>
            <person name="Riley R."/>
            <person name="Savchenko A."/>
            <person name="Shiryaev A."/>
            <person name="Soop K."/>
            <person name="Spirin V."/>
            <person name="Szebenyi C."/>
            <person name="Tomsovsky M."/>
            <person name="Tulloss R.E."/>
            <person name="Uehling J."/>
            <person name="Grigoriev I.V."/>
            <person name="Vagvolgyi C."/>
            <person name="Papp T."/>
            <person name="Martin F.M."/>
            <person name="Miettinen O."/>
            <person name="Hibbett D.S."/>
            <person name="Nagy L.G."/>
        </authorList>
    </citation>
    <scope>NUCLEOTIDE SEQUENCE [LARGE SCALE GENOMIC DNA]</scope>
    <source>
        <strain evidence="2 3">HHB13444</strain>
    </source>
</reference>
<dbReference type="AlphaFoldDB" id="A0A5C3P0N0"/>
<dbReference type="SMART" id="SM00256">
    <property type="entry name" value="FBOX"/>
    <property type="match status" value="1"/>
</dbReference>
<organism evidence="2 3">
    <name type="scientific">Polyporus arcularius HHB13444</name>
    <dbReference type="NCBI Taxonomy" id="1314778"/>
    <lineage>
        <taxon>Eukaryota</taxon>
        <taxon>Fungi</taxon>
        <taxon>Dikarya</taxon>
        <taxon>Basidiomycota</taxon>
        <taxon>Agaricomycotina</taxon>
        <taxon>Agaricomycetes</taxon>
        <taxon>Polyporales</taxon>
        <taxon>Polyporaceae</taxon>
        <taxon>Polyporus</taxon>
    </lineage>
</organism>
<dbReference type="EMBL" id="ML211411">
    <property type="protein sequence ID" value="TFK83226.1"/>
    <property type="molecule type" value="Genomic_DNA"/>
</dbReference>
<gene>
    <name evidence="2" type="ORF">K466DRAFT_665989</name>
</gene>
<accession>A0A5C3P0N0</accession>
<dbReference type="PROSITE" id="PS50181">
    <property type="entry name" value="FBOX"/>
    <property type="match status" value="1"/>
</dbReference>
<dbReference type="SUPFAM" id="SSF81383">
    <property type="entry name" value="F-box domain"/>
    <property type="match status" value="1"/>
</dbReference>
<dbReference type="Proteomes" id="UP000308197">
    <property type="component" value="Unassembled WGS sequence"/>
</dbReference>
<evidence type="ECO:0000259" key="1">
    <source>
        <dbReference type="PROSITE" id="PS50181"/>
    </source>
</evidence>
<dbReference type="InterPro" id="IPR032675">
    <property type="entry name" value="LRR_dom_sf"/>
</dbReference>
<dbReference type="CDD" id="cd09917">
    <property type="entry name" value="F-box_SF"/>
    <property type="match status" value="1"/>
</dbReference>
<evidence type="ECO:0000313" key="2">
    <source>
        <dbReference type="EMBL" id="TFK83226.1"/>
    </source>
</evidence>
<sequence>METPSIYFLPPINAITATASAGRRSASPPRPSLPDDILHEIASYLSFQDSLSLSLVSKHIHTVVPPRITTVICRYEEHIILLCAYVFHPRGGAAVGIERASRLRSLTLADCAYSTRKPSKQASKDLDIDDALIRMFIQVAYAAKNLEYLRINEFYACYSAGAFAVETGEKFPSLVHLHLNDPTDDLLENVSFYSPTLRVLHLSRFWDTPVSAFSLFFDIRQQVRALETLILEEFTFKDLYSEEIVQEWEWTANEPLATIRELILIEVELYTTISHLARSFPNLRSLCIVKHGFPENNSEADGDGAAPAPKVHALTVVDPTPESGLFVPWTCDRLFYVCTEPAEVLDLGVCNAGELVGLTFRVFEMSTDVWDAVVEKLPSISWLELEVLRMDFASTLEYLIRFVSSSTFGQIKCLSILAPRSDFYGHTGADVIKEFLGEVAMGLPSLRYVALAERDEVSADWKEDYSGEHAPWRWWEVRRDGVKYPVKIKVLEIPSWQGERIRKYLRDADAEAMNEFDERVAADRAWTS</sequence>
<dbReference type="InterPro" id="IPR036047">
    <property type="entry name" value="F-box-like_dom_sf"/>
</dbReference>
<dbReference type="STRING" id="1314778.A0A5C3P0N0"/>
<name>A0A5C3P0N0_9APHY</name>
<dbReference type="SUPFAM" id="SSF52047">
    <property type="entry name" value="RNI-like"/>
    <property type="match status" value="1"/>
</dbReference>
<keyword evidence="3" id="KW-1185">Reference proteome</keyword>
<dbReference type="InParanoid" id="A0A5C3P0N0"/>
<protein>
    <recommendedName>
        <fullName evidence="1">F-box domain-containing protein</fullName>
    </recommendedName>
</protein>
<dbReference type="Pfam" id="PF00646">
    <property type="entry name" value="F-box"/>
    <property type="match status" value="1"/>
</dbReference>